<dbReference type="RefSeq" id="XP_032328215.1">
    <property type="nucleotide sequence ID" value="XM_032472324.1"/>
</dbReference>
<protein>
    <submittedName>
        <fullName evidence="2">Uncharacterized protein LOC116661096</fullName>
    </submittedName>
</protein>
<dbReference type="AlphaFoldDB" id="A0A8B8SEF9"/>
<evidence type="ECO:0000313" key="1">
    <source>
        <dbReference type="Proteomes" id="UP000694856"/>
    </source>
</evidence>
<dbReference type="KEGG" id="cfr:116661096"/>
<organism evidence="1 2">
    <name type="scientific">Camelus ferus</name>
    <name type="common">Wild bactrian camel</name>
    <name type="synonym">Camelus bactrianus ferus</name>
    <dbReference type="NCBI Taxonomy" id="419612"/>
    <lineage>
        <taxon>Eukaryota</taxon>
        <taxon>Metazoa</taxon>
        <taxon>Chordata</taxon>
        <taxon>Craniata</taxon>
        <taxon>Vertebrata</taxon>
        <taxon>Euteleostomi</taxon>
        <taxon>Mammalia</taxon>
        <taxon>Eutheria</taxon>
        <taxon>Laurasiatheria</taxon>
        <taxon>Artiodactyla</taxon>
        <taxon>Tylopoda</taxon>
        <taxon>Camelidae</taxon>
        <taxon>Camelus</taxon>
    </lineage>
</organism>
<name>A0A8B8SEF9_CAMFR</name>
<proteinExistence type="predicted"/>
<reference evidence="2" key="1">
    <citation type="submission" date="2025-08" db="UniProtKB">
        <authorList>
            <consortium name="RefSeq"/>
        </authorList>
    </citation>
    <scope>IDENTIFICATION</scope>
    <source>
        <tissue evidence="2">Ear skin</tissue>
    </source>
</reference>
<gene>
    <name evidence="2" type="primary">LOC116661096</name>
</gene>
<accession>A0A8B8SEF9</accession>
<dbReference type="GeneID" id="116661096"/>
<dbReference type="Proteomes" id="UP000694856">
    <property type="component" value="Chromosome 33"/>
</dbReference>
<sequence length="221" mass="23511">MRGWGAELGRDLGVRRSRFVSGVQWIGDRAWQGEALTGWGSASSGGGADGVWPGPGPVVVLLGCLDPGGGRGGARCCWGPGQPWPRARRFPPPQAPPAHRPAPLAASLLLDSQPRVHAAGRRTGGGGALTAERACARAHCRRDAGALARSQNVRKLGGSWVPLEQLPEEEGCSGSRPPAACCHLCCRRETGKNWFIKQDFLYFKSSSQWVEDDLSQGIVLN</sequence>
<keyword evidence="1" id="KW-1185">Reference proteome</keyword>
<evidence type="ECO:0000313" key="2">
    <source>
        <dbReference type="RefSeq" id="XP_032328215.1"/>
    </source>
</evidence>